<reference evidence="14 15" key="1">
    <citation type="submission" date="2012-12" db="EMBL/GenBank/DDBJ databases">
        <title>Whole genome shotgun sequence of Gordonia aichiensis NBRC 108223.</title>
        <authorList>
            <person name="Isaki-Nakamura S."/>
            <person name="Hosoyama A."/>
            <person name="Tsuchikane K."/>
            <person name="Ando Y."/>
            <person name="Baba S."/>
            <person name="Ohji S."/>
            <person name="Hamada M."/>
            <person name="Tamura T."/>
            <person name="Yamazoe A."/>
            <person name="Yamazaki S."/>
            <person name="Fujita N."/>
        </authorList>
    </citation>
    <scope>NUCLEOTIDE SEQUENCE [LARGE SCALE GENOMIC DNA]</scope>
    <source>
        <strain evidence="14 15">NBRC 108223</strain>
    </source>
</reference>
<dbReference type="PRINTS" id="PR00354">
    <property type="entry name" value="7FE8SFRDOXIN"/>
</dbReference>
<keyword evidence="10 12" id="KW-0411">Iron-sulfur</keyword>
<dbReference type="InterPro" id="IPR017896">
    <property type="entry name" value="4Fe4S_Fe-S-bd"/>
</dbReference>
<dbReference type="InterPro" id="IPR017900">
    <property type="entry name" value="4Fe4S_Fe_S_CS"/>
</dbReference>
<dbReference type="InterPro" id="IPR000813">
    <property type="entry name" value="7Fe_ferredoxin"/>
</dbReference>
<evidence type="ECO:0000256" key="12">
    <source>
        <dbReference type="RuleBase" id="RU365098"/>
    </source>
</evidence>
<evidence type="ECO:0000256" key="10">
    <source>
        <dbReference type="ARBA" id="ARBA00023014"/>
    </source>
</evidence>
<evidence type="ECO:0000256" key="3">
    <source>
        <dbReference type="ARBA" id="ARBA00013529"/>
    </source>
</evidence>
<organism evidence="14 15">
    <name type="scientific">Gordonia aichiensis NBRC 108223</name>
    <dbReference type="NCBI Taxonomy" id="1220583"/>
    <lineage>
        <taxon>Bacteria</taxon>
        <taxon>Bacillati</taxon>
        <taxon>Actinomycetota</taxon>
        <taxon>Actinomycetes</taxon>
        <taxon>Mycobacteriales</taxon>
        <taxon>Gordoniaceae</taxon>
        <taxon>Gordonia</taxon>
    </lineage>
</organism>
<evidence type="ECO:0000259" key="13">
    <source>
        <dbReference type="PROSITE" id="PS51379"/>
    </source>
</evidence>
<feature type="domain" description="4Fe-4S ferredoxin-type" evidence="13">
    <location>
        <begin position="66"/>
        <end position="95"/>
    </location>
</feature>
<evidence type="ECO:0000256" key="6">
    <source>
        <dbReference type="ARBA" id="ARBA00022723"/>
    </source>
</evidence>
<comment type="cofactor">
    <cofactor evidence="1 12">
        <name>[4Fe-4S] cluster</name>
        <dbReference type="ChEBI" id="CHEBI:49883"/>
    </cofactor>
</comment>
<keyword evidence="4 12" id="KW-0813">Transport</keyword>
<protein>
    <recommendedName>
        <fullName evidence="3 12">Ferredoxin</fullName>
    </recommendedName>
</protein>
<evidence type="ECO:0000256" key="5">
    <source>
        <dbReference type="ARBA" id="ARBA00022485"/>
    </source>
</evidence>
<sequence length="144" mass="15534">MCACGAISPRARSAAVSHTQANADTSVFSAKKEYVVTYIIAEPCVDVMDRACVEECPVDCIYEGGRSLYIQPDECVDCGACEPVCPVEAIFYEDDVPDEWEPYVSANADFFDDLGSPGGASKVGKTDYDPPFIKALPPMNEGED</sequence>
<dbReference type="PANTHER" id="PTHR42859:SF2">
    <property type="entry name" value="FERREDOXIN"/>
    <property type="match status" value="1"/>
</dbReference>
<keyword evidence="11 12" id="KW-0003">3Fe-4S</keyword>
<name>L7KGG0_9ACTN</name>
<gene>
    <name evidence="14" type="ORF">GOACH_03_05990</name>
</gene>
<evidence type="ECO:0000256" key="8">
    <source>
        <dbReference type="ARBA" id="ARBA00022982"/>
    </source>
</evidence>
<comment type="cofactor">
    <cofactor evidence="12">
        <name>[3Fe-4S] cluster</name>
        <dbReference type="ChEBI" id="CHEBI:21137"/>
    </cofactor>
    <text evidence="12">Binds 1 [3Fe-4S] cluster.</text>
</comment>
<dbReference type="Proteomes" id="UP000010988">
    <property type="component" value="Unassembled WGS sequence"/>
</dbReference>
<dbReference type="STRING" id="1220583.GOACH_03_05990"/>
<dbReference type="NCBIfam" id="NF045480">
    <property type="entry name" value="FdxA_Actino"/>
    <property type="match status" value="1"/>
</dbReference>
<dbReference type="GO" id="GO:0046872">
    <property type="term" value="F:metal ion binding"/>
    <property type="evidence" value="ECO:0007669"/>
    <property type="project" value="UniProtKB-UniRule"/>
</dbReference>
<proteinExistence type="predicted"/>
<keyword evidence="6 12" id="KW-0479">Metal-binding</keyword>
<evidence type="ECO:0000313" key="15">
    <source>
        <dbReference type="Proteomes" id="UP000010988"/>
    </source>
</evidence>
<dbReference type="PROSITE" id="PS00198">
    <property type="entry name" value="4FE4S_FER_1"/>
    <property type="match status" value="1"/>
</dbReference>
<dbReference type="Gene3D" id="3.30.70.20">
    <property type="match status" value="1"/>
</dbReference>
<comment type="caution">
    <text evidence="14">The sequence shown here is derived from an EMBL/GenBank/DDBJ whole genome shotgun (WGS) entry which is preliminary data.</text>
</comment>
<keyword evidence="15" id="KW-1185">Reference proteome</keyword>
<keyword evidence="7" id="KW-0677">Repeat</keyword>
<evidence type="ECO:0000256" key="7">
    <source>
        <dbReference type="ARBA" id="ARBA00022737"/>
    </source>
</evidence>
<dbReference type="AlphaFoldDB" id="L7KGG0"/>
<dbReference type="eggNOG" id="COG1146">
    <property type="taxonomic scope" value="Bacteria"/>
</dbReference>
<dbReference type="GO" id="GO:0051538">
    <property type="term" value="F:3 iron, 4 sulfur cluster binding"/>
    <property type="evidence" value="ECO:0007669"/>
    <property type="project" value="UniProtKB-UniRule"/>
</dbReference>
<comment type="function">
    <text evidence="2 12">Ferredoxins are iron-sulfur proteins that transfer electrons in a wide variety of metabolic reactions.</text>
</comment>
<dbReference type="InterPro" id="IPR050294">
    <property type="entry name" value="RnfB_subfamily"/>
</dbReference>
<keyword evidence="9 12" id="KW-0408">Iron</keyword>
<dbReference type="SUPFAM" id="SSF54862">
    <property type="entry name" value="4Fe-4S ferredoxins"/>
    <property type="match status" value="1"/>
</dbReference>
<accession>L7KGG0</accession>
<evidence type="ECO:0000256" key="11">
    <source>
        <dbReference type="ARBA" id="ARBA00023291"/>
    </source>
</evidence>
<dbReference type="GO" id="GO:0009055">
    <property type="term" value="F:electron transfer activity"/>
    <property type="evidence" value="ECO:0007669"/>
    <property type="project" value="UniProtKB-UniRule"/>
</dbReference>
<dbReference type="PROSITE" id="PS51379">
    <property type="entry name" value="4FE4S_FER_2"/>
    <property type="match status" value="1"/>
</dbReference>
<evidence type="ECO:0000256" key="9">
    <source>
        <dbReference type="ARBA" id="ARBA00023004"/>
    </source>
</evidence>
<dbReference type="Pfam" id="PF00037">
    <property type="entry name" value="Fer4"/>
    <property type="match status" value="1"/>
</dbReference>
<dbReference type="GO" id="GO:0051539">
    <property type="term" value="F:4 iron, 4 sulfur cluster binding"/>
    <property type="evidence" value="ECO:0007669"/>
    <property type="project" value="UniProtKB-UniRule"/>
</dbReference>
<keyword evidence="8 12" id="KW-0249">Electron transport</keyword>
<dbReference type="PANTHER" id="PTHR42859">
    <property type="entry name" value="OXIDOREDUCTASE"/>
    <property type="match status" value="1"/>
</dbReference>
<dbReference type="InterPro" id="IPR054830">
    <property type="entry name" value="FdxA_Actino"/>
</dbReference>
<evidence type="ECO:0000256" key="4">
    <source>
        <dbReference type="ARBA" id="ARBA00022448"/>
    </source>
</evidence>
<keyword evidence="5 12" id="KW-0004">4Fe-4S</keyword>
<dbReference type="EMBL" id="BANR01000003">
    <property type="protein sequence ID" value="GAC47576.1"/>
    <property type="molecule type" value="Genomic_DNA"/>
</dbReference>
<evidence type="ECO:0000313" key="14">
    <source>
        <dbReference type="EMBL" id="GAC47576.1"/>
    </source>
</evidence>
<evidence type="ECO:0000256" key="1">
    <source>
        <dbReference type="ARBA" id="ARBA00001966"/>
    </source>
</evidence>
<evidence type="ECO:0000256" key="2">
    <source>
        <dbReference type="ARBA" id="ARBA00003532"/>
    </source>
</evidence>